<reference evidence="1" key="1">
    <citation type="thesis" date="2020" institute="ProQuest LLC" country="789 East Eisenhower Parkway, Ann Arbor, MI, USA">
        <title>Comparative Genomics and Chromosome Evolution.</title>
        <authorList>
            <person name="Mudd A.B."/>
        </authorList>
    </citation>
    <scope>NUCLEOTIDE SEQUENCE</scope>
    <source>
        <strain evidence="1">237g6f4</strain>
        <tissue evidence="1">Blood</tissue>
    </source>
</reference>
<dbReference type="AlphaFoldDB" id="A0AAV6YL40"/>
<protein>
    <submittedName>
        <fullName evidence="1">Uncharacterized protein</fullName>
    </submittedName>
</protein>
<accession>A0AAV6YL40</accession>
<dbReference type="Proteomes" id="UP000824782">
    <property type="component" value="Unassembled WGS sequence"/>
</dbReference>
<proteinExistence type="predicted"/>
<dbReference type="EMBL" id="WNYA01060358">
    <property type="protein sequence ID" value="KAG8535670.1"/>
    <property type="molecule type" value="Genomic_DNA"/>
</dbReference>
<evidence type="ECO:0000313" key="2">
    <source>
        <dbReference type="Proteomes" id="UP000824782"/>
    </source>
</evidence>
<sequence>MQKWCSSVLRRNSFTHLWGCFIFYPLWLTKIWGKSDFFEKIFTFFPFWGLIESNTCWGKYTNYTLLNSPRGVLSKMVSHVGAFLCFGTTMALQMHPDTCKLFQPYLPCKNETTLFPFQVPPCARTAGYSDKMGIGILKRNCPQHCKMHFPF</sequence>
<name>A0AAV6YL40_ENGPU</name>
<comment type="caution">
    <text evidence="1">The sequence shown here is derived from an EMBL/GenBank/DDBJ whole genome shotgun (WGS) entry which is preliminary data.</text>
</comment>
<keyword evidence="2" id="KW-1185">Reference proteome</keyword>
<gene>
    <name evidence="1" type="ORF">GDO81_028017</name>
</gene>
<evidence type="ECO:0000313" key="1">
    <source>
        <dbReference type="EMBL" id="KAG8535670.1"/>
    </source>
</evidence>
<organism evidence="1 2">
    <name type="scientific">Engystomops pustulosus</name>
    <name type="common">Tungara frog</name>
    <name type="synonym">Physalaemus pustulosus</name>
    <dbReference type="NCBI Taxonomy" id="76066"/>
    <lineage>
        <taxon>Eukaryota</taxon>
        <taxon>Metazoa</taxon>
        <taxon>Chordata</taxon>
        <taxon>Craniata</taxon>
        <taxon>Vertebrata</taxon>
        <taxon>Euteleostomi</taxon>
        <taxon>Amphibia</taxon>
        <taxon>Batrachia</taxon>
        <taxon>Anura</taxon>
        <taxon>Neobatrachia</taxon>
        <taxon>Hyloidea</taxon>
        <taxon>Leptodactylidae</taxon>
        <taxon>Leiuperinae</taxon>
        <taxon>Engystomops</taxon>
    </lineage>
</organism>